<feature type="binding site" evidence="2">
    <location>
        <begin position="99"/>
        <end position="102"/>
    </location>
    <ligand>
        <name>substrate</name>
    </ligand>
</feature>
<evidence type="ECO:0000313" key="3">
    <source>
        <dbReference type="EMBL" id="MBB6097330.1"/>
    </source>
</evidence>
<gene>
    <name evidence="3" type="ORF">HNR42_000744</name>
</gene>
<dbReference type="GO" id="GO:0046872">
    <property type="term" value="F:metal ion binding"/>
    <property type="evidence" value="ECO:0007669"/>
    <property type="project" value="UniProtKB-KW"/>
</dbReference>
<dbReference type="CDD" id="cd16841">
    <property type="entry name" value="RraA_family"/>
    <property type="match status" value="1"/>
</dbReference>
<evidence type="ECO:0000256" key="2">
    <source>
        <dbReference type="PIRSR" id="PIRSR605493-1"/>
    </source>
</evidence>
<reference evidence="3 4" key="1">
    <citation type="submission" date="2020-08" db="EMBL/GenBank/DDBJ databases">
        <title>Genomic Encyclopedia of Type Strains, Phase IV (KMG-IV): sequencing the most valuable type-strain genomes for metagenomic binning, comparative biology and taxonomic classification.</title>
        <authorList>
            <person name="Goeker M."/>
        </authorList>
    </citation>
    <scope>NUCLEOTIDE SEQUENCE [LARGE SCALE GENOMIC DNA]</scope>
    <source>
        <strain evidence="3 4">DSM 21458</strain>
    </source>
</reference>
<dbReference type="InterPro" id="IPR036704">
    <property type="entry name" value="RraA/RraA-like_sf"/>
</dbReference>
<feature type="binding site" evidence="2">
    <location>
        <position position="122"/>
    </location>
    <ligand>
        <name>Mg(2+)</name>
        <dbReference type="ChEBI" id="CHEBI:18420"/>
    </ligand>
</feature>
<dbReference type="AlphaFoldDB" id="A0A841HYM8"/>
<evidence type="ECO:0000313" key="4">
    <source>
        <dbReference type="Proteomes" id="UP000569951"/>
    </source>
</evidence>
<comment type="cofactor">
    <cofactor evidence="2">
        <name>Mg(2+)</name>
        <dbReference type="ChEBI" id="CHEBI:18420"/>
    </cofactor>
</comment>
<dbReference type="SUPFAM" id="SSF89562">
    <property type="entry name" value="RraA-like"/>
    <property type="match status" value="1"/>
</dbReference>
<evidence type="ECO:0000256" key="1">
    <source>
        <dbReference type="ARBA" id="ARBA00029596"/>
    </source>
</evidence>
<comment type="caution">
    <text evidence="3">The sequence shown here is derived from an EMBL/GenBank/DDBJ whole genome shotgun (WGS) entry which is preliminary data.</text>
</comment>
<dbReference type="InterPro" id="IPR005493">
    <property type="entry name" value="RraA/RraA-like"/>
</dbReference>
<dbReference type="Gene3D" id="3.50.30.40">
    <property type="entry name" value="Ribonuclease E inhibitor RraA/RraA-like"/>
    <property type="match status" value="1"/>
</dbReference>
<dbReference type="PANTHER" id="PTHR33254:SF4">
    <property type="entry name" value="4-HYDROXY-4-METHYL-2-OXOGLUTARATE ALDOLASE 3-RELATED"/>
    <property type="match status" value="1"/>
</dbReference>
<feature type="binding site" evidence="2">
    <location>
        <position position="121"/>
    </location>
    <ligand>
        <name>substrate</name>
    </ligand>
</feature>
<keyword evidence="2" id="KW-0479">Metal-binding</keyword>
<organism evidence="3 4">
    <name type="scientific">Deinobacterium chartae</name>
    <dbReference type="NCBI Taxonomy" id="521158"/>
    <lineage>
        <taxon>Bacteria</taxon>
        <taxon>Thermotogati</taxon>
        <taxon>Deinococcota</taxon>
        <taxon>Deinococci</taxon>
        <taxon>Deinococcales</taxon>
        <taxon>Deinococcaceae</taxon>
        <taxon>Deinobacterium</taxon>
    </lineage>
</organism>
<dbReference type="Pfam" id="PF03737">
    <property type="entry name" value="RraA-like"/>
    <property type="match status" value="1"/>
</dbReference>
<protein>
    <recommendedName>
        <fullName evidence="1">Regulator of ribonuclease activity homolog</fullName>
    </recommendedName>
</protein>
<keyword evidence="4" id="KW-1185">Reference proteome</keyword>
<name>A0A841HYM8_9DEIO</name>
<dbReference type="PANTHER" id="PTHR33254">
    <property type="entry name" value="4-HYDROXY-4-METHYL-2-OXOGLUTARATE ALDOLASE 3-RELATED"/>
    <property type="match status" value="1"/>
</dbReference>
<proteinExistence type="predicted"/>
<sequence>MTLPPHRKQEIRARYLEVDTANVADVLDELGYPDYGLSSAFWPIREGSKLAGWAYTVRGQMTPYPGSGDPAKMEAVSGLEEGEVSVWSGGGAEGVCFFGELIALGMRERGCAGALIDGGIRDIRWINEMQFPVFTRYRTPVQSIGRWQVNAWQVPVYLPGATAERVVVRPGDFILADFDGAIVIPAELAETVLERAEALTQKERLIREDLRQGASLPEVLAKYGHV</sequence>
<accession>A0A841HYM8</accession>
<dbReference type="RefSeq" id="WP_183984622.1">
    <property type="nucleotide sequence ID" value="NZ_JACHHG010000002.1"/>
</dbReference>
<keyword evidence="2" id="KW-0460">Magnesium</keyword>
<dbReference type="EMBL" id="JACHHG010000002">
    <property type="protein sequence ID" value="MBB6097330.1"/>
    <property type="molecule type" value="Genomic_DNA"/>
</dbReference>
<dbReference type="Proteomes" id="UP000569951">
    <property type="component" value="Unassembled WGS sequence"/>
</dbReference>